<accession>A0A0U5FYM0</accession>
<organism evidence="1 2">
    <name type="scientific">Aspergillus calidoustus</name>
    <dbReference type="NCBI Taxonomy" id="454130"/>
    <lineage>
        <taxon>Eukaryota</taxon>
        <taxon>Fungi</taxon>
        <taxon>Dikarya</taxon>
        <taxon>Ascomycota</taxon>
        <taxon>Pezizomycotina</taxon>
        <taxon>Eurotiomycetes</taxon>
        <taxon>Eurotiomycetidae</taxon>
        <taxon>Eurotiales</taxon>
        <taxon>Aspergillaceae</taxon>
        <taxon>Aspergillus</taxon>
        <taxon>Aspergillus subgen. Nidulantes</taxon>
    </lineage>
</organism>
<protein>
    <submittedName>
        <fullName evidence="1">Uncharacterized protein</fullName>
    </submittedName>
</protein>
<dbReference type="EMBL" id="CDMC01000003">
    <property type="protein sequence ID" value="CEL02239.1"/>
    <property type="molecule type" value="Genomic_DNA"/>
</dbReference>
<keyword evidence="2" id="KW-1185">Reference proteome</keyword>
<evidence type="ECO:0000313" key="1">
    <source>
        <dbReference type="EMBL" id="CEL02239.1"/>
    </source>
</evidence>
<dbReference type="AlphaFoldDB" id="A0A0U5FYM0"/>
<name>A0A0U5FYM0_ASPCI</name>
<proteinExistence type="predicted"/>
<evidence type="ECO:0000313" key="2">
    <source>
        <dbReference type="Proteomes" id="UP000054771"/>
    </source>
</evidence>
<dbReference type="OMA" id="NSRAKWA"/>
<dbReference type="OrthoDB" id="5153521at2759"/>
<reference evidence="2" key="1">
    <citation type="journal article" date="2016" name="Genome Announc.">
        <title>Draft genome sequences of fungus Aspergillus calidoustus.</title>
        <authorList>
            <person name="Horn F."/>
            <person name="Linde J."/>
            <person name="Mattern D.J."/>
            <person name="Walther G."/>
            <person name="Guthke R."/>
            <person name="Scherlach K."/>
            <person name="Martin K."/>
            <person name="Brakhage A.A."/>
            <person name="Petzke L."/>
            <person name="Valiante V."/>
        </authorList>
    </citation>
    <scope>NUCLEOTIDE SEQUENCE [LARGE SCALE GENOMIC DNA]</scope>
    <source>
        <strain evidence="2">SF006504</strain>
    </source>
</reference>
<gene>
    <name evidence="1" type="ORF">ASPCAL03411</name>
</gene>
<sequence length="195" mass="21900">MSGSFDTHDLRQAGTAAKRVHNHKAKWSHGGRPARCHPGIFDDLPITRPAKPDPYVFLSCLLPHSLTSNSSSLNRRERTRDTQHTVTAAKIDLRNDVREALDAGTSESSGAEDHTDPAADATVIGEFPDETVAHPYEVTGERIFKDMVDKAVEKFEIKETEKLVKEYEFITRESEISIGYLADDDDFELVDRYQL</sequence>
<dbReference type="Proteomes" id="UP000054771">
    <property type="component" value="Unassembled WGS sequence"/>
</dbReference>